<protein>
    <submittedName>
        <fullName evidence="1">Uncharacterized protein</fullName>
    </submittedName>
</protein>
<reference evidence="1 2" key="1">
    <citation type="submission" date="2019-10" db="EMBL/GenBank/DDBJ databases">
        <title>Draft Genome Sequence of Cytophagaceae sp. SJW1-29.</title>
        <authorList>
            <person name="Choi A."/>
        </authorList>
    </citation>
    <scope>NUCLEOTIDE SEQUENCE [LARGE SCALE GENOMIC DNA]</scope>
    <source>
        <strain evidence="1 2">SJW1-29</strain>
    </source>
</reference>
<dbReference type="Proteomes" id="UP000479293">
    <property type="component" value="Unassembled WGS sequence"/>
</dbReference>
<evidence type="ECO:0000313" key="1">
    <source>
        <dbReference type="EMBL" id="MPR36621.1"/>
    </source>
</evidence>
<keyword evidence="2" id="KW-1185">Reference proteome</keyword>
<dbReference type="RefSeq" id="WP_152764693.1">
    <property type="nucleotide sequence ID" value="NZ_WHLY01000002.1"/>
</dbReference>
<organism evidence="1 2">
    <name type="scientific">Salmonirosea aquatica</name>
    <dbReference type="NCBI Taxonomy" id="2654236"/>
    <lineage>
        <taxon>Bacteria</taxon>
        <taxon>Pseudomonadati</taxon>
        <taxon>Bacteroidota</taxon>
        <taxon>Cytophagia</taxon>
        <taxon>Cytophagales</taxon>
        <taxon>Spirosomataceae</taxon>
        <taxon>Salmonirosea</taxon>
    </lineage>
</organism>
<accession>A0A7C9BJD8</accession>
<name>A0A7C9BJD8_9BACT</name>
<evidence type="ECO:0000313" key="2">
    <source>
        <dbReference type="Proteomes" id="UP000479293"/>
    </source>
</evidence>
<dbReference type="AlphaFoldDB" id="A0A7C9BJD8"/>
<sequence length="145" mass="16122">MQPIRIDIPGENPLRKDVFVCTEFSVSLATRKIVAAMHVEQFHRTATPMQEVLGDGTPGPNGWTQYGEWEPYRRYHPSGQYPVHVTSDTSKLVDQTFALVEPGTEGAVPEVLAIWGMLGAPIEQLLTMLMGRMVSRGNLDDLSQL</sequence>
<gene>
    <name evidence="1" type="ORF">GBK04_25575</name>
</gene>
<dbReference type="EMBL" id="WHLY01000002">
    <property type="protein sequence ID" value="MPR36621.1"/>
    <property type="molecule type" value="Genomic_DNA"/>
</dbReference>
<comment type="caution">
    <text evidence="1">The sequence shown here is derived from an EMBL/GenBank/DDBJ whole genome shotgun (WGS) entry which is preliminary data.</text>
</comment>
<proteinExistence type="predicted"/>